<reference evidence="3 4" key="1">
    <citation type="submission" date="2008-05" db="EMBL/GenBank/DDBJ databases">
        <title>Complete sequence of chromosome of Geobacter lovleyi SZ.</title>
        <authorList>
            <consortium name="US DOE Joint Genome Institute"/>
            <person name="Lucas S."/>
            <person name="Copeland A."/>
            <person name="Lapidus A."/>
            <person name="Glavina del Rio T."/>
            <person name="Dalin E."/>
            <person name="Tice H."/>
            <person name="Bruce D."/>
            <person name="Goodwin L."/>
            <person name="Pitluck S."/>
            <person name="Chertkov O."/>
            <person name="Meincke L."/>
            <person name="Brettin T."/>
            <person name="Detter J.C."/>
            <person name="Han C."/>
            <person name="Tapia R."/>
            <person name="Kuske C.R."/>
            <person name="Schmutz J."/>
            <person name="Larimer F."/>
            <person name="Land M."/>
            <person name="Hauser L."/>
            <person name="Kyrpides N."/>
            <person name="Mikhailova N."/>
            <person name="Sung Y."/>
            <person name="Fletcher K.E."/>
            <person name="Ritalahti K.M."/>
            <person name="Loeffler F.E."/>
            <person name="Richardson P."/>
        </authorList>
    </citation>
    <scope>NUCLEOTIDE SEQUENCE [LARGE SCALE GENOMIC DNA]</scope>
    <source>
        <strain evidence="4">ATCC BAA-1151 / DSM 17278 / SZ</strain>
    </source>
</reference>
<dbReference type="SUPFAM" id="SSF54001">
    <property type="entry name" value="Cysteine proteinases"/>
    <property type="match status" value="1"/>
</dbReference>
<feature type="transmembrane region" description="Helical" evidence="1">
    <location>
        <begin position="167"/>
        <end position="186"/>
    </location>
</feature>
<dbReference type="AlphaFoldDB" id="B3E3D9"/>
<keyword evidence="4" id="KW-1185">Reference proteome</keyword>
<sequence>MVTTSRLIAYLSLAISLAGVIPLFVWLETFPRLIVVLGLAVGMLQELRQGRWYVKNWQLNIALVPLFSWYILQYSRSNPIQPVVSVLAIMLAVRLCGEKNTRNLLQINLLALFCLASTSLFDLSPSFLFWLGLLLLLLPASLVVLTFHAQNNTLALQGRELRKILMAALLIVLVTLPAMVVLFPILPRTAFPLWHFLNPPVSGTTGISDKVEPGSTANAAETRTLAFRAELPRQTQPPYWRATVFNRINGNRWSRNPVVPHETIIHSGVPVSQTITVEPSASRLVISLDTAAEISLPRLRVSPDAVFENLRGFSRRTSYTARSFSGSIRSTSVPIKRGFYLTLPERLSPGIRHLADQISREGRSDAERLERAEQYFLNGGYRYSREGLPTGHDALDQFLFVSKQGHCEFFASSLAILLRAAGVPARLVGGYLGGDYNELGGYYLVSEDRAHVWVEAYVEGKGWIRTDPSRFAVNASTLWSDKKRPGFGARLRLVLDALDYRWTRTVVTYDFERQAEQLRSAGTKLQTLEQGIRWRWLLLSGVILLALLALFKSRKQWFSSREERLLRRFKRVVKCRYVTLGNVDNLGLFEIAAASGDTRVQQFVERYAAAVYQDKKLGPGEIRQLNRLLDELK</sequence>
<feature type="transmembrane region" description="Helical" evidence="1">
    <location>
        <begin position="127"/>
        <end position="147"/>
    </location>
</feature>
<dbReference type="PANTHER" id="PTHR42736:SF1">
    <property type="entry name" value="PROTEIN-GLUTAMINE GAMMA-GLUTAMYLTRANSFERASE"/>
    <property type="match status" value="1"/>
</dbReference>
<feature type="domain" description="Transglutaminase-like" evidence="2">
    <location>
        <begin position="399"/>
        <end position="470"/>
    </location>
</feature>
<feature type="transmembrane region" description="Helical" evidence="1">
    <location>
        <begin position="7"/>
        <end position="24"/>
    </location>
</feature>
<dbReference type="InterPro" id="IPR052901">
    <property type="entry name" value="Bact_TGase-like"/>
</dbReference>
<evidence type="ECO:0000313" key="4">
    <source>
        <dbReference type="Proteomes" id="UP000002420"/>
    </source>
</evidence>
<dbReference type="Pfam" id="PF01841">
    <property type="entry name" value="Transglut_core"/>
    <property type="match status" value="1"/>
</dbReference>
<dbReference type="HOGENOM" id="CLU_012397_2_1_7"/>
<keyword evidence="1" id="KW-1133">Transmembrane helix</keyword>
<dbReference type="InterPro" id="IPR021878">
    <property type="entry name" value="TgpA_N"/>
</dbReference>
<feature type="transmembrane region" description="Helical" evidence="1">
    <location>
        <begin position="80"/>
        <end position="97"/>
    </location>
</feature>
<dbReference type="Gene3D" id="3.10.620.30">
    <property type="match status" value="1"/>
</dbReference>
<name>B3E3D9_TRIL1</name>
<dbReference type="RefSeq" id="WP_012470097.1">
    <property type="nucleotide sequence ID" value="NC_010814.1"/>
</dbReference>
<dbReference type="eggNOG" id="COG1305">
    <property type="taxonomic scope" value="Bacteria"/>
</dbReference>
<keyword evidence="1" id="KW-0472">Membrane</keyword>
<dbReference type="Pfam" id="PF11992">
    <property type="entry name" value="TgpA_N"/>
    <property type="match status" value="1"/>
</dbReference>
<dbReference type="Proteomes" id="UP000002420">
    <property type="component" value="Chromosome"/>
</dbReference>
<dbReference type="KEGG" id="glo:Glov_2042"/>
<accession>B3E3D9</accession>
<keyword evidence="1" id="KW-0812">Transmembrane</keyword>
<dbReference type="PANTHER" id="PTHR42736">
    <property type="entry name" value="PROTEIN-GLUTAMINE GAMMA-GLUTAMYLTRANSFERASE"/>
    <property type="match status" value="1"/>
</dbReference>
<dbReference type="InterPro" id="IPR002931">
    <property type="entry name" value="Transglutaminase-like"/>
</dbReference>
<evidence type="ECO:0000313" key="3">
    <source>
        <dbReference type="EMBL" id="ACD95758.1"/>
    </source>
</evidence>
<organism evidence="3 4">
    <name type="scientific">Trichlorobacter lovleyi (strain ATCC BAA-1151 / DSM 17278 / SZ)</name>
    <name type="common">Geobacter lovleyi</name>
    <dbReference type="NCBI Taxonomy" id="398767"/>
    <lineage>
        <taxon>Bacteria</taxon>
        <taxon>Pseudomonadati</taxon>
        <taxon>Thermodesulfobacteriota</taxon>
        <taxon>Desulfuromonadia</taxon>
        <taxon>Geobacterales</taxon>
        <taxon>Geobacteraceae</taxon>
        <taxon>Trichlorobacter</taxon>
    </lineage>
</organism>
<dbReference type="InterPro" id="IPR038765">
    <property type="entry name" value="Papain-like_cys_pep_sf"/>
</dbReference>
<feature type="transmembrane region" description="Helical" evidence="1">
    <location>
        <begin position="534"/>
        <end position="551"/>
    </location>
</feature>
<dbReference type="STRING" id="398767.Glov_2042"/>
<dbReference type="EMBL" id="CP001089">
    <property type="protein sequence ID" value="ACD95758.1"/>
    <property type="molecule type" value="Genomic_DNA"/>
</dbReference>
<dbReference type="SMART" id="SM00460">
    <property type="entry name" value="TGc"/>
    <property type="match status" value="1"/>
</dbReference>
<protein>
    <submittedName>
        <fullName evidence="3">Transglutaminase domain protein</fullName>
    </submittedName>
</protein>
<evidence type="ECO:0000259" key="2">
    <source>
        <dbReference type="SMART" id="SM00460"/>
    </source>
</evidence>
<dbReference type="OrthoDB" id="9804872at2"/>
<feature type="transmembrane region" description="Helical" evidence="1">
    <location>
        <begin position="104"/>
        <end position="121"/>
    </location>
</feature>
<gene>
    <name evidence="3" type="ordered locus">Glov_2042</name>
</gene>
<proteinExistence type="predicted"/>
<evidence type="ECO:0000256" key="1">
    <source>
        <dbReference type="SAM" id="Phobius"/>
    </source>
</evidence>